<comment type="caution">
    <text evidence="1">The sequence shown here is derived from an EMBL/GenBank/DDBJ whole genome shotgun (WGS) entry which is preliminary data.</text>
</comment>
<evidence type="ECO:0000313" key="1">
    <source>
        <dbReference type="EMBL" id="TQV93294.1"/>
    </source>
</evidence>
<reference evidence="1 2" key="1">
    <citation type="journal article" date="2019" name="Appl. Microbiol. Biotechnol.">
        <title>Genome sequence of Isaria javanica and comparative genome analysis insights into family S53 peptidase evolution in fungal entomopathogens.</title>
        <authorList>
            <person name="Lin R."/>
            <person name="Zhang X."/>
            <person name="Xin B."/>
            <person name="Zou M."/>
            <person name="Gao Y."/>
            <person name="Qin F."/>
            <person name="Hu Q."/>
            <person name="Xie B."/>
            <person name="Cheng X."/>
        </authorList>
    </citation>
    <scope>NUCLEOTIDE SEQUENCE [LARGE SCALE GENOMIC DNA]</scope>
    <source>
        <strain evidence="1 2">IJ1G</strain>
    </source>
</reference>
<dbReference type="OrthoDB" id="5275938at2759"/>
<accession>A0A545VUF3</accession>
<dbReference type="InterPro" id="IPR011333">
    <property type="entry name" value="SKP1/BTB/POZ_sf"/>
</dbReference>
<dbReference type="STRING" id="43265.A0A545VUF3"/>
<keyword evidence="2" id="KW-1185">Reference proteome</keyword>
<sequence length="320" mass="35506">MCASVIVFDDNGDAQLCVGSNHGDEPSVFIACSRALSRVSPVFESLFYRDAEAEEPSAALLSENRLVELPHDKPNSLAILLYAIHCHFDKVPTQLSVEALYDLTAAAHKYGASAILRPWTATWTRSIAVEPEDDTVTLFKAMSIYWVLGSREDFFSTAARFVQQASMLAKPDFADLQIPPDTIEHIVSIRLHIMDLLCNVFRDMIQSLLVVDEGPRWCHHATWFGHHRCESMILGSLMSGLSRAGLWPLPDPKNIPFSVLDLYTKLGGVAVHDIGKAEDADHQGCNPSRHLRNTMKDIIDGIPKHLSGIMFKTGQLDLAK</sequence>
<protein>
    <submittedName>
        <fullName evidence="1">Nuclear pore protein</fullName>
    </submittedName>
</protein>
<proteinExistence type="predicted"/>
<name>A0A545VUF3_9HYPO</name>
<evidence type="ECO:0000313" key="2">
    <source>
        <dbReference type="Proteomes" id="UP000315783"/>
    </source>
</evidence>
<dbReference type="Gene3D" id="3.30.710.10">
    <property type="entry name" value="Potassium Channel Kv1.1, Chain A"/>
    <property type="match status" value="1"/>
</dbReference>
<dbReference type="Proteomes" id="UP000315783">
    <property type="component" value="Unassembled WGS sequence"/>
</dbReference>
<dbReference type="AlphaFoldDB" id="A0A545VUF3"/>
<dbReference type="EMBL" id="SPUK01000012">
    <property type="protein sequence ID" value="TQV93294.1"/>
    <property type="molecule type" value="Genomic_DNA"/>
</dbReference>
<gene>
    <name evidence="1" type="ORF">IF1G_07872</name>
</gene>
<organism evidence="1 2">
    <name type="scientific">Cordyceps javanica</name>
    <dbReference type="NCBI Taxonomy" id="43265"/>
    <lineage>
        <taxon>Eukaryota</taxon>
        <taxon>Fungi</taxon>
        <taxon>Dikarya</taxon>
        <taxon>Ascomycota</taxon>
        <taxon>Pezizomycotina</taxon>
        <taxon>Sordariomycetes</taxon>
        <taxon>Hypocreomycetidae</taxon>
        <taxon>Hypocreales</taxon>
        <taxon>Cordycipitaceae</taxon>
        <taxon>Cordyceps</taxon>
    </lineage>
</organism>